<dbReference type="Proteomes" id="UP000011680">
    <property type="component" value="Unassembled WGS sequence"/>
</dbReference>
<evidence type="ECO:0000256" key="1">
    <source>
        <dbReference type="SAM" id="Phobius"/>
    </source>
</evidence>
<sequence>MDNLSRTSIRRWTMLIAFVLVTTAFLITGIDAIDPSLLEILHHPQEGIYLVMGFLLIAFFSGSILLTVYLIPEKADVDGYEPEVTPQIPHAGADVEPLTKNPFLGYRITDDEQEAIRTRLRDAVLTMIQRHTGIETDDASTRVRRGDWTENATAAWFLGETPPPRSVRLYARISDGHAFQHGARQTVHEIVAYEQRHESQRGHAP</sequence>
<keyword evidence="1" id="KW-0472">Membrane</keyword>
<dbReference type="Pfam" id="PF23933">
    <property type="entry name" value="DUF7269"/>
    <property type="match status" value="1"/>
</dbReference>
<dbReference type="eggNOG" id="arCOG06437">
    <property type="taxonomic scope" value="Archaea"/>
</dbReference>
<dbReference type="InterPro" id="IPR055693">
    <property type="entry name" value="DUF7269"/>
</dbReference>
<dbReference type="STRING" id="1227457.C451_00455"/>
<protein>
    <submittedName>
        <fullName evidence="2">Uncharacterized protein</fullName>
    </submittedName>
</protein>
<comment type="caution">
    <text evidence="2">The sequence shown here is derived from an EMBL/GenBank/DDBJ whole genome shotgun (WGS) entry which is preliminary data.</text>
</comment>
<keyword evidence="3" id="KW-1185">Reference proteome</keyword>
<dbReference type="OrthoDB" id="213495at2157"/>
<dbReference type="EMBL" id="AOMF01000015">
    <property type="protein sequence ID" value="EMA56829.1"/>
    <property type="molecule type" value="Genomic_DNA"/>
</dbReference>
<dbReference type="RefSeq" id="WP_007736457.1">
    <property type="nucleotide sequence ID" value="NZ_AOMF01000015.1"/>
</dbReference>
<reference evidence="2 3" key="1">
    <citation type="journal article" date="2014" name="PLoS Genet.">
        <title>Phylogenetically driven sequencing of extremely halophilic archaea reveals strategies for static and dynamic osmo-response.</title>
        <authorList>
            <person name="Becker E.A."/>
            <person name="Seitzer P.M."/>
            <person name="Tritt A."/>
            <person name="Larsen D."/>
            <person name="Krusor M."/>
            <person name="Yao A.I."/>
            <person name="Wu D."/>
            <person name="Madern D."/>
            <person name="Eisen J.A."/>
            <person name="Darling A.E."/>
            <person name="Facciotti M.T."/>
        </authorList>
    </citation>
    <scope>NUCLEOTIDE SEQUENCE [LARGE SCALE GENOMIC DNA]</scope>
    <source>
        <strain evidence="2 3">JCM 13552</strain>
    </source>
</reference>
<dbReference type="AlphaFoldDB" id="M0NI97"/>
<evidence type="ECO:0000313" key="2">
    <source>
        <dbReference type="EMBL" id="EMA56829.1"/>
    </source>
</evidence>
<gene>
    <name evidence="2" type="ORF">C451_00455</name>
</gene>
<accession>M0NI97</accession>
<keyword evidence="1" id="KW-0812">Transmembrane</keyword>
<feature type="transmembrane region" description="Helical" evidence="1">
    <location>
        <begin position="48"/>
        <end position="71"/>
    </location>
</feature>
<organism evidence="2 3">
    <name type="scientific">Halococcus thailandensis JCM 13552</name>
    <dbReference type="NCBI Taxonomy" id="1227457"/>
    <lineage>
        <taxon>Archaea</taxon>
        <taxon>Methanobacteriati</taxon>
        <taxon>Methanobacteriota</taxon>
        <taxon>Stenosarchaea group</taxon>
        <taxon>Halobacteria</taxon>
        <taxon>Halobacteriales</taxon>
        <taxon>Halococcaceae</taxon>
        <taxon>Halococcus</taxon>
    </lineage>
</organism>
<evidence type="ECO:0000313" key="3">
    <source>
        <dbReference type="Proteomes" id="UP000011680"/>
    </source>
</evidence>
<proteinExistence type="predicted"/>
<keyword evidence="1" id="KW-1133">Transmembrane helix</keyword>
<name>M0NI97_9EURY</name>